<dbReference type="GO" id="GO:0022857">
    <property type="term" value="F:transmembrane transporter activity"/>
    <property type="evidence" value="ECO:0007669"/>
    <property type="project" value="InterPro"/>
</dbReference>
<dbReference type="Pfam" id="PF07690">
    <property type="entry name" value="MFS_1"/>
    <property type="match status" value="1"/>
</dbReference>
<keyword evidence="5 7" id="KW-0472">Membrane</keyword>
<protein>
    <submittedName>
        <fullName evidence="8">MFS general substrate transporter</fullName>
    </submittedName>
</protein>
<evidence type="ECO:0000313" key="9">
    <source>
        <dbReference type="Proteomes" id="UP000800200"/>
    </source>
</evidence>
<evidence type="ECO:0000313" key="8">
    <source>
        <dbReference type="EMBL" id="KAF2176840.1"/>
    </source>
</evidence>
<evidence type="ECO:0000256" key="6">
    <source>
        <dbReference type="SAM" id="MobiDB-lite"/>
    </source>
</evidence>
<dbReference type="AlphaFoldDB" id="A0A6A6DFS8"/>
<evidence type="ECO:0000256" key="7">
    <source>
        <dbReference type="SAM" id="Phobius"/>
    </source>
</evidence>
<dbReference type="PANTHER" id="PTHR43791:SF52">
    <property type="entry name" value="TRANSPORTER, PUTATIVE (AFU_ORTHOLOGUE AFUA_1G11820)-RELATED"/>
    <property type="match status" value="1"/>
</dbReference>
<feature type="transmembrane region" description="Helical" evidence="7">
    <location>
        <begin position="110"/>
        <end position="128"/>
    </location>
</feature>
<feature type="transmembrane region" description="Helical" evidence="7">
    <location>
        <begin position="45"/>
        <end position="63"/>
    </location>
</feature>
<reference evidence="8" key="1">
    <citation type="journal article" date="2020" name="Stud. Mycol.">
        <title>101 Dothideomycetes genomes: a test case for predicting lifestyles and emergence of pathogens.</title>
        <authorList>
            <person name="Haridas S."/>
            <person name="Albert R."/>
            <person name="Binder M."/>
            <person name="Bloem J."/>
            <person name="Labutti K."/>
            <person name="Salamov A."/>
            <person name="Andreopoulos B."/>
            <person name="Baker S."/>
            <person name="Barry K."/>
            <person name="Bills G."/>
            <person name="Bluhm B."/>
            <person name="Cannon C."/>
            <person name="Castanera R."/>
            <person name="Culley D."/>
            <person name="Daum C."/>
            <person name="Ezra D."/>
            <person name="Gonzalez J."/>
            <person name="Henrissat B."/>
            <person name="Kuo A."/>
            <person name="Liang C."/>
            <person name="Lipzen A."/>
            <person name="Lutzoni F."/>
            <person name="Magnuson J."/>
            <person name="Mondo S."/>
            <person name="Nolan M."/>
            <person name="Ohm R."/>
            <person name="Pangilinan J."/>
            <person name="Park H.-J."/>
            <person name="Ramirez L."/>
            <person name="Alfaro M."/>
            <person name="Sun H."/>
            <person name="Tritt A."/>
            <person name="Yoshinaga Y."/>
            <person name="Zwiers L.-H."/>
            <person name="Turgeon B."/>
            <person name="Goodwin S."/>
            <person name="Spatafora J."/>
            <person name="Crous P."/>
            <person name="Grigoriev I."/>
        </authorList>
    </citation>
    <scope>NUCLEOTIDE SEQUENCE</scope>
    <source>
        <strain evidence="8">CBS 207.26</strain>
    </source>
</reference>
<dbReference type="PANTHER" id="PTHR43791">
    <property type="entry name" value="PERMEASE-RELATED"/>
    <property type="match status" value="1"/>
</dbReference>
<proteinExistence type="predicted"/>
<dbReference type="InterPro" id="IPR011701">
    <property type="entry name" value="MFS"/>
</dbReference>
<accession>A0A6A6DFS8</accession>
<evidence type="ECO:0000256" key="5">
    <source>
        <dbReference type="ARBA" id="ARBA00023136"/>
    </source>
</evidence>
<sequence>MSNSEVEKSPAVASESRTLSDQLLPQPPFDKAAEGKLLRKLDLKVLPILWLLYLVCFVDRSNIGNAKIQGMDTDLDLKGQRYNIAVFVFNIGYLTAGVPLSIVFKKTGPKSLAVMMFCWGITVVGCGLTKSWAGLVACRLLEGMAESAYVPGAAYLIGSYYRKNEFLKRYVIFFSAGICAGAFNGFLSSLIAKMDGTAGYQAWRWIFIIEGCITIGISFISYFFIVPFPEDCNFFGPEQKALLLARLKDDGGAVAHDKLPPKRIYEFFRDWKIWVAVLIYLGAAENANSITSFQPTILKGIGYTATGAQVRTIPVYLVAAVYSISLAYTAEYFRKRYIFCMSGFSTIAVGLIVEIAQPRATGVRYMGLFFMTAGAYLVMPLSVVWIAVNVGKGYKRTVALGAIVCFGNAGSFVGTNVFLKREEPTFRTGFSTGLGLCSMGMMAATVMYVGTFIGNKQRDAKRKELPEVLDEGSLEDLGEKHPDFRYCL</sequence>
<dbReference type="SUPFAM" id="SSF103473">
    <property type="entry name" value="MFS general substrate transporter"/>
    <property type="match status" value="1"/>
</dbReference>
<keyword evidence="2" id="KW-0813">Transport</keyword>
<dbReference type="GO" id="GO:0016020">
    <property type="term" value="C:membrane"/>
    <property type="evidence" value="ECO:0007669"/>
    <property type="project" value="UniProtKB-SubCell"/>
</dbReference>
<feature type="transmembrane region" description="Helical" evidence="7">
    <location>
        <begin position="84"/>
        <end position="104"/>
    </location>
</feature>
<dbReference type="FunFam" id="1.20.1250.20:FF:000018">
    <property type="entry name" value="MFS transporter permease"/>
    <property type="match status" value="1"/>
</dbReference>
<feature type="transmembrane region" description="Helical" evidence="7">
    <location>
        <begin position="203"/>
        <end position="225"/>
    </location>
</feature>
<evidence type="ECO:0000256" key="1">
    <source>
        <dbReference type="ARBA" id="ARBA00004141"/>
    </source>
</evidence>
<feature type="transmembrane region" description="Helical" evidence="7">
    <location>
        <begin position="431"/>
        <end position="453"/>
    </location>
</feature>
<dbReference type="Proteomes" id="UP000800200">
    <property type="component" value="Unassembled WGS sequence"/>
</dbReference>
<name>A0A6A6DFS8_9PEZI</name>
<organism evidence="8 9">
    <name type="scientific">Zopfia rhizophila CBS 207.26</name>
    <dbReference type="NCBI Taxonomy" id="1314779"/>
    <lineage>
        <taxon>Eukaryota</taxon>
        <taxon>Fungi</taxon>
        <taxon>Dikarya</taxon>
        <taxon>Ascomycota</taxon>
        <taxon>Pezizomycotina</taxon>
        <taxon>Dothideomycetes</taxon>
        <taxon>Dothideomycetes incertae sedis</taxon>
        <taxon>Zopfiaceae</taxon>
        <taxon>Zopfia</taxon>
    </lineage>
</organism>
<feature type="region of interest" description="Disordered" evidence="6">
    <location>
        <begin position="1"/>
        <end position="26"/>
    </location>
</feature>
<feature type="transmembrane region" description="Helical" evidence="7">
    <location>
        <begin position="368"/>
        <end position="388"/>
    </location>
</feature>
<evidence type="ECO:0000256" key="3">
    <source>
        <dbReference type="ARBA" id="ARBA00022692"/>
    </source>
</evidence>
<feature type="transmembrane region" description="Helical" evidence="7">
    <location>
        <begin position="400"/>
        <end position="419"/>
    </location>
</feature>
<dbReference type="FunFam" id="1.20.1250.20:FF:000394">
    <property type="entry name" value="MFS general substrate transporter"/>
    <property type="match status" value="1"/>
</dbReference>
<dbReference type="OrthoDB" id="310895at2759"/>
<evidence type="ECO:0000256" key="2">
    <source>
        <dbReference type="ARBA" id="ARBA00022448"/>
    </source>
</evidence>
<dbReference type="Gene3D" id="1.20.1250.20">
    <property type="entry name" value="MFS general substrate transporter like domains"/>
    <property type="match status" value="1"/>
</dbReference>
<dbReference type="InterPro" id="IPR036259">
    <property type="entry name" value="MFS_trans_sf"/>
</dbReference>
<comment type="subcellular location">
    <subcellularLocation>
        <location evidence="1">Membrane</location>
        <topology evidence="1">Multi-pass membrane protein</topology>
    </subcellularLocation>
</comment>
<evidence type="ECO:0000256" key="4">
    <source>
        <dbReference type="ARBA" id="ARBA00022989"/>
    </source>
</evidence>
<feature type="transmembrane region" description="Helical" evidence="7">
    <location>
        <begin position="170"/>
        <end position="191"/>
    </location>
</feature>
<gene>
    <name evidence="8" type="ORF">K469DRAFT_645178</name>
</gene>
<feature type="transmembrane region" description="Helical" evidence="7">
    <location>
        <begin position="313"/>
        <end position="330"/>
    </location>
</feature>
<dbReference type="EMBL" id="ML994700">
    <property type="protein sequence ID" value="KAF2176840.1"/>
    <property type="molecule type" value="Genomic_DNA"/>
</dbReference>
<keyword evidence="9" id="KW-1185">Reference proteome</keyword>
<keyword evidence="3 7" id="KW-0812">Transmembrane</keyword>
<keyword evidence="4 7" id="KW-1133">Transmembrane helix</keyword>
<feature type="transmembrane region" description="Helical" evidence="7">
    <location>
        <begin position="337"/>
        <end position="356"/>
    </location>
</feature>